<sequence>MPRRPRSLIPFSIPFADHGDEHHLRHSHHLSSHRLPAICNTTTAATSTSDKDSVLTCPHCDRTFTSHIGLVGHLRIHRKETGELVPGAPTHSKDRCHQCPHCPRAFTHRMVLLVYENGIHRDASTSYAPITTSHITPMSSTNSTSSRSPKTQHLPIYQTKPYTCRLCLKGFVRRWDFYRHLNAVHKERAHEALDDDKREEYITWMRSRASTDISWECLNAVRPEFTQPQQQKVTVSMIKPANE</sequence>
<keyword evidence="6" id="KW-0539">Nucleus</keyword>
<keyword evidence="3" id="KW-0677">Repeat</keyword>
<dbReference type="SUPFAM" id="SSF57667">
    <property type="entry name" value="beta-beta-alpha zinc fingers"/>
    <property type="match status" value="2"/>
</dbReference>
<proteinExistence type="predicted"/>
<feature type="region of interest" description="Disordered" evidence="8">
    <location>
        <begin position="131"/>
        <end position="152"/>
    </location>
</feature>
<gene>
    <name evidence="10" type="ORF">SSLN_LOCUS17283</name>
</gene>
<dbReference type="SMART" id="SM00355">
    <property type="entry name" value="ZnF_C2H2"/>
    <property type="match status" value="3"/>
</dbReference>
<reference evidence="10 11" key="2">
    <citation type="submission" date="2018-11" db="EMBL/GenBank/DDBJ databases">
        <authorList>
            <consortium name="Pathogen Informatics"/>
        </authorList>
    </citation>
    <scope>NUCLEOTIDE SEQUENCE [LARGE SCALE GENOMIC DNA]</scope>
    <source>
        <strain evidence="10 11">NST_G2</strain>
    </source>
</reference>
<keyword evidence="11" id="KW-1185">Reference proteome</keyword>
<evidence type="ECO:0000256" key="8">
    <source>
        <dbReference type="SAM" id="MobiDB-lite"/>
    </source>
</evidence>
<dbReference type="PROSITE" id="PS00028">
    <property type="entry name" value="ZINC_FINGER_C2H2_1"/>
    <property type="match status" value="2"/>
</dbReference>
<dbReference type="Proteomes" id="UP000275846">
    <property type="component" value="Unassembled WGS sequence"/>
</dbReference>
<dbReference type="GO" id="GO:0005634">
    <property type="term" value="C:nucleus"/>
    <property type="evidence" value="ECO:0007669"/>
    <property type="project" value="UniProtKB-SubCell"/>
</dbReference>
<dbReference type="EMBL" id="UYSU01042260">
    <property type="protein sequence ID" value="VDM03669.1"/>
    <property type="molecule type" value="Genomic_DNA"/>
</dbReference>
<dbReference type="InterPro" id="IPR013087">
    <property type="entry name" value="Znf_C2H2_type"/>
</dbReference>
<evidence type="ECO:0000313" key="10">
    <source>
        <dbReference type="EMBL" id="VDM03669.1"/>
    </source>
</evidence>
<keyword evidence="5" id="KW-0862">Zinc</keyword>
<dbReference type="GO" id="GO:0000978">
    <property type="term" value="F:RNA polymerase II cis-regulatory region sequence-specific DNA binding"/>
    <property type="evidence" value="ECO:0007669"/>
    <property type="project" value="TreeGrafter"/>
</dbReference>
<feature type="domain" description="C2H2-type" evidence="9">
    <location>
        <begin position="55"/>
        <end position="82"/>
    </location>
</feature>
<keyword evidence="4 7" id="KW-0863">Zinc-finger</keyword>
<dbReference type="PANTHER" id="PTHR24388">
    <property type="entry name" value="ZINC FINGER PROTEIN"/>
    <property type="match status" value="1"/>
</dbReference>
<evidence type="ECO:0000313" key="11">
    <source>
        <dbReference type="Proteomes" id="UP000275846"/>
    </source>
</evidence>
<dbReference type="Gene3D" id="3.30.160.60">
    <property type="entry name" value="Classic Zinc Finger"/>
    <property type="match status" value="2"/>
</dbReference>
<evidence type="ECO:0000313" key="12">
    <source>
        <dbReference type="WBParaSite" id="SSLN_0001793801-mRNA-1"/>
    </source>
</evidence>
<reference evidence="12" key="1">
    <citation type="submission" date="2016-06" db="UniProtKB">
        <authorList>
            <consortium name="WormBaseParasite"/>
        </authorList>
    </citation>
    <scope>IDENTIFICATION</scope>
</reference>
<dbReference type="InterPro" id="IPR050527">
    <property type="entry name" value="Snail/Krueppel_Znf"/>
</dbReference>
<dbReference type="PROSITE" id="PS50157">
    <property type="entry name" value="ZINC_FINGER_C2H2_2"/>
    <property type="match status" value="2"/>
</dbReference>
<dbReference type="WBParaSite" id="SSLN_0001793801-mRNA-1">
    <property type="protein sequence ID" value="SSLN_0001793801-mRNA-1"/>
    <property type="gene ID" value="SSLN_0001793801"/>
</dbReference>
<protein>
    <submittedName>
        <fullName evidence="12">C2H2-type domain-containing protein</fullName>
    </submittedName>
</protein>
<evidence type="ECO:0000256" key="4">
    <source>
        <dbReference type="ARBA" id="ARBA00022771"/>
    </source>
</evidence>
<dbReference type="OrthoDB" id="7930430at2759"/>
<dbReference type="InterPro" id="IPR036236">
    <property type="entry name" value="Znf_C2H2_sf"/>
</dbReference>
<dbReference type="GO" id="GO:0008270">
    <property type="term" value="F:zinc ion binding"/>
    <property type="evidence" value="ECO:0007669"/>
    <property type="project" value="UniProtKB-KW"/>
</dbReference>
<keyword evidence="2" id="KW-0479">Metal-binding</keyword>
<dbReference type="GO" id="GO:0000981">
    <property type="term" value="F:DNA-binding transcription factor activity, RNA polymerase II-specific"/>
    <property type="evidence" value="ECO:0007669"/>
    <property type="project" value="TreeGrafter"/>
</dbReference>
<organism evidence="12">
    <name type="scientific">Schistocephalus solidus</name>
    <name type="common">Tapeworm</name>
    <dbReference type="NCBI Taxonomy" id="70667"/>
    <lineage>
        <taxon>Eukaryota</taxon>
        <taxon>Metazoa</taxon>
        <taxon>Spiralia</taxon>
        <taxon>Lophotrochozoa</taxon>
        <taxon>Platyhelminthes</taxon>
        <taxon>Cestoda</taxon>
        <taxon>Eucestoda</taxon>
        <taxon>Diphyllobothriidea</taxon>
        <taxon>Diphyllobothriidae</taxon>
        <taxon>Schistocephalus</taxon>
    </lineage>
</organism>
<dbReference type="Pfam" id="PF00096">
    <property type="entry name" value="zf-C2H2"/>
    <property type="match status" value="1"/>
</dbReference>
<evidence type="ECO:0000256" key="6">
    <source>
        <dbReference type="ARBA" id="ARBA00023242"/>
    </source>
</evidence>
<comment type="subcellular location">
    <subcellularLocation>
        <location evidence="1">Nucleus</location>
    </subcellularLocation>
</comment>
<dbReference type="AlphaFoldDB" id="A0A183TLD5"/>
<evidence type="ECO:0000256" key="3">
    <source>
        <dbReference type="ARBA" id="ARBA00022737"/>
    </source>
</evidence>
<dbReference type="STRING" id="70667.A0A183TLD5"/>
<feature type="domain" description="C2H2-type" evidence="9">
    <location>
        <begin position="162"/>
        <end position="190"/>
    </location>
</feature>
<dbReference type="PANTHER" id="PTHR24388:SF54">
    <property type="entry name" value="PROTEIN ESCARGOT"/>
    <property type="match status" value="1"/>
</dbReference>
<evidence type="ECO:0000256" key="2">
    <source>
        <dbReference type="ARBA" id="ARBA00022723"/>
    </source>
</evidence>
<feature type="compositionally biased region" description="Low complexity" evidence="8">
    <location>
        <begin position="139"/>
        <end position="148"/>
    </location>
</feature>
<name>A0A183TLD5_SCHSO</name>
<evidence type="ECO:0000256" key="5">
    <source>
        <dbReference type="ARBA" id="ARBA00022833"/>
    </source>
</evidence>
<evidence type="ECO:0000256" key="1">
    <source>
        <dbReference type="ARBA" id="ARBA00004123"/>
    </source>
</evidence>
<evidence type="ECO:0000256" key="7">
    <source>
        <dbReference type="PROSITE-ProRule" id="PRU00042"/>
    </source>
</evidence>
<evidence type="ECO:0000259" key="9">
    <source>
        <dbReference type="PROSITE" id="PS50157"/>
    </source>
</evidence>
<accession>A0A183TLD5</accession>